<evidence type="ECO:0000256" key="5">
    <source>
        <dbReference type="SAM" id="MobiDB-lite"/>
    </source>
</evidence>
<evidence type="ECO:0000313" key="7">
    <source>
        <dbReference type="Proteomes" id="UP000177947"/>
    </source>
</evidence>
<proteinExistence type="inferred from homology"/>
<dbReference type="InterPro" id="IPR042119">
    <property type="entry name" value="QueA_dom2"/>
</dbReference>
<dbReference type="InterPro" id="IPR036100">
    <property type="entry name" value="QueA_sf"/>
</dbReference>
<evidence type="ECO:0000256" key="2">
    <source>
        <dbReference type="ARBA" id="ARBA00022679"/>
    </source>
</evidence>
<feature type="non-terminal residue" evidence="6">
    <location>
        <position position="382"/>
    </location>
</feature>
<dbReference type="PANTHER" id="PTHR30307">
    <property type="entry name" value="S-ADENOSYLMETHIONINE:TRNA RIBOSYLTRANSFERASE-ISOMERASE"/>
    <property type="match status" value="1"/>
</dbReference>
<comment type="caution">
    <text evidence="6">The sequence shown here is derived from an EMBL/GenBank/DDBJ whole genome shotgun (WGS) entry which is preliminary data.</text>
</comment>
<keyword evidence="4" id="KW-0671">Queuosine biosynthesis</keyword>
<dbReference type="Gene3D" id="3.40.1780.10">
    <property type="entry name" value="QueA-like"/>
    <property type="match status" value="1"/>
</dbReference>
<dbReference type="HAMAP" id="MF_00113">
    <property type="entry name" value="QueA"/>
    <property type="match status" value="1"/>
</dbReference>
<dbReference type="GO" id="GO:0051075">
    <property type="term" value="F:S-adenosylmethionine:tRNA ribosyltransferase-isomerase activity"/>
    <property type="evidence" value="ECO:0007669"/>
    <property type="project" value="TreeGrafter"/>
</dbReference>
<keyword evidence="1" id="KW-0963">Cytoplasm</keyword>
<name>A0A1F5C6K3_9BACT</name>
<dbReference type="InterPro" id="IPR003699">
    <property type="entry name" value="QueA"/>
</dbReference>
<keyword evidence="2 6" id="KW-0808">Transferase</keyword>
<keyword evidence="3" id="KW-0949">S-adenosyl-L-methionine</keyword>
<dbReference type="EMBL" id="MEYQ01000043">
    <property type="protein sequence ID" value="OGD38482.1"/>
    <property type="molecule type" value="Genomic_DNA"/>
</dbReference>
<sequence>MKLSDFNYNLPQNFIAQKPTKPRDHCRLLILDRETGDIKHKKFFEISQFIKNGDVLVFNDSKVIPARLHGNKITGLPSVALAKEGGNVEILLIKKISSDTWEALLKNFKEKEFGKKIIIAKNFIASPEKNIDGGLWQIKFNQLAGGKDKNLDKLIYKYGQTPLPPYIKKMAKLSDYQTIYAKREGSVAAPTAGLHFTKKLLNSLKKQGAKLETITLHIGLGTFAPIKDNNIEKHKIHSEYAEISAKTAKAINKARSEGRRIIAVGTTSARTLEAFAMSTDNQQQTSNNKNKQKFRQSDDRQTGGILPFGKLWVDIFIKPGYKFKIVDGMITNFHLPETSLMILVSAFAGRPAGRHGRKNILKAYQEAINKKYKFFSFGDAML</sequence>
<protein>
    <submittedName>
        <fullName evidence="6">tRNA preQ1(34) S-adenosylmethionine ribosyltransferase-isomerase QueA</fullName>
    </submittedName>
</protein>
<dbReference type="NCBIfam" id="TIGR00113">
    <property type="entry name" value="queA"/>
    <property type="match status" value="1"/>
</dbReference>
<reference evidence="6 7" key="1">
    <citation type="journal article" date="2016" name="Nat. Commun.">
        <title>Thousands of microbial genomes shed light on interconnected biogeochemical processes in an aquifer system.</title>
        <authorList>
            <person name="Anantharaman K."/>
            <person name="Brown C.T."/>
            <person name="Hug L.A."/>
            <person name="Sharon I."/>
            <person name="Castelle C.J."/>
            <person name="Probst A.J."/>
            <person name="Thomas B.C."/>
            <person name="Singh A."/>
            <person name="Wilkins M.J."/>
            <person name="Karaoz U."/>
            <person name="Brodie E.L."/>
            <person name="Williams K.H."/>
            <person name="Hubbard S.S."/>
            <person name="Banfield J.F."/>
        </authorList>
    </citation>
    <scope>NUCLEOTIDE SEQUENCE [LARGE SCALE GENOMIC DNA]</scope>
</reference>
<evidence type="ECO:0000256" key="4">
    <source>
        <dbReference type="ARBA" id="ARBA00022785"/>
    </source>
</evidence>
<dbReference type="InterPro" id="IPR042118">
    <property type="entry name" value="QueA_dom1"/>
</dbReference>
<dbReference type="Pfam" id="PF02547">
    <property type="entry name" value="Queuosine_synth"/>
    <property type="match status" value="1"/>
</dbReference>
<dbReference type="AlphaFoldDB" id="A0A1F5C6K3"/>
<evidence type="ECO:0000313" key="6">
    <source>
        <dbReference type="EMBL" id="OGD38482.1"/>
    </source>
</evidence>
<keyword evidence="6" id="KW-0413">Isomerase</keyword>
<dbReference type="PANTHER" id="PTHR30307:SF0">
    <property type="entry name" value="S-ADENOSYLMETHIONINE:TRNA RIBOSYLTRANSFERASE-ISOMERASE"/>
    <property type="match status" value="1"/>
</dbReference>
<dbReference type="SUPFAM" id="SSF111337">
    <property type="entry name" value="QueA-like"/>
    <property type="match status" value="1"/>
</dbReference>
<dbReference type="NCBIfam" id="NF001140">
    <property type="entry name" value="PRK00147.1"/>
    <property type="match status" value="1"/>
</dbReference>
<feature type="region of interest" description="Disordered" evidence="5">
    <location>
        <begin position="277"/>
        <end position="301"/>
    </location>
</feature>
<evidence type="ECO:0000256" key="3">
    <source>
        <dbReference type="ARBA" id="ARBA00022691"/>
    </source>
</evidence>
<organism evidence="6 7">
    <name type="scientific">Candidatus Azambacteria bacterium RIFCSPLOWO2_01_FULL_37_9</name>
    <dbReference type="NCBI Taxonomy" id="1797297"/>
    <lineage>
        <taxon>Bacteria</taxon>
        <taxon>Candidatus Azamiibacteriota</taxon>
    </lineage>
</organism>
<accession>A0A1F5C6K3</accession>
<dbReference type="GO" id="GO:0008616">
    <property type="term" value="P:tRNA queuosine(34) biosynthetic process"/>
    <property type="evidence" value="ECO:0007669"/>
    <property type="project" value="UniProtKB-KW"/>
</dbReference>
<dbReference type="Gene3D" id="2.40.10.240">
    <property type="entry name" value="QueA-like"/>
    <property type="match status" value="1"/>
</dbReference>
<gene>
    <name evidence="6" type="ORF">A2907_02845</name>
</gene>
<evidence type="ECO:0000256" key="1">
    <source>
        <dbReference type="ARBA" id="ARBA00022490"/>
    </source>
</evidence>
<dbReference type="Proteomes" id="UP000177947">
    <property type="component" value="Unassembled WGS sequence"/>
</dbReference>